<comment type="cofactor">
    <cofactor evidence="7">
        <name>Mg(2+)</name>
        <dbReference type="ChEBI" id="CHEBI:18420"/>
    </cofactor>
</comment>
<feature type="region of interest" description="Disordered" evidence="8">
    <location>
        <begin position="138"/>
        <end position="160"/>
    </location>
</feature>
<dbReference type="SUPFAM" id="SSF51283">
    <property type="entry name" value="dUTPase-like"/>
    <property type="match status" value="1"/>
</dbReference>
<dbReference type="GO" id="GO:0006226">
    <property type="term" value="P:dUMP biosynthetic process"/>
    <property type="evidence" value="ECO:0007669"/>
    <property type="project" value="UniProtKB-UniRule"/>
</dbReference>
<evidence type="ECO:0000256" key="4">
    <source>
        <dbReference type="ARBA" id="ARBA00022842"/>
    </source>
</evidence>
<dbReference type="CDD" id="cd07557">
    <property type="entry name" value="trimeric_dUTPase"/>
    <property type="match status" value="1"/>
</dbReference>
<proteinExistence type="inferred from homology"/>
<reference evidence="10 11" key="1">
    <citation type="submission" date="2019-08" db="EMBL/GenBank/DDBJ databases">
        <title>Hyperibacter terrae gen. nov., sp. nov. and Hyperibacter viscosus sp. nov., two new members in the family Rhodospirillaceae isolated from the rhizosphere of Hypericum perforatum.</title>
        <authorList>
            <person name="Noviana Z."/>
        </authorList>
    </citation>
    <scope>NUCLEOTIDE SEQUENCE [LARGE SCALE GENOMIC DNA]</scope>
    <source>
        <strain evidence="10 11">R5913</strain>
    </source>
</reference>
<dbReference type="GO" id="GO:0000287">
    <property type="term" value="F:magnesium ion binding"/>
    <property type="evidence" value="ECO:0007669"/>
    <property type="project" value="UniProtKB-UniRule"/>
</dbReference>
<name>A0A5J6MSK5_9PROT</name>
<feature type="binding site" evidence="7">
    <location>
        <position position="83"/>
    </location>
    <ligand>
        <name>substrate</name>
    </ligand>
</feature>
<evidence type="ECO:0000256" key="3">
    <source>
        <dbReference type="ARBA" id="ARBA00022801"/>
    </source>
</evidence>
<feature type="binding site" evidence="7">
    <location>
        <begin position="87"/>
        <end position="89"/>
    </location>
    <ligand>
        <name>substrate</name>
    </ligand>
</feature>
<comment type="catalytic activity">
    <reaction evidence="6 7">
        <text>dUTP + H2O = dUMP + diphosphate + H(+)</text>
        <dbReference type="Rhea" id="RHEA:10248"/>
        <dbReference type="ChEBI" id="CHEBI:15377"/>
        <dbReference type="ChEBI" id="CHEBI:15378"/>
        <dbReference type="ChEBI" id="CHEBI:33019"/>
        <dbReference type="ChEBI" id="CHEBI:61555"/>
        <dbReference type="ChEBI" id="CHEBI:246422"/>
        <dbReference type="EC" id="3.6.1.23"/>
    </reaction>
</comment>
<organism evidence="10 11">
    <name type="scientific">Hypericibacter terrae</name>
    <dbReference type="NCBI Taxonomy" id="2602015"/>
    <lineage>
        <taxon>Bacteria</taxon>
        <taxon>Pseudomonadati</taxon>
        <taxon>Pseudomonadota</taxon>
        <taxon>Alphaproteobacteria</taxon>
        <taxon>Rhodospirillales</taxon>
        <taxon>Dongiaceae</taxon>
        <taxon>Hypericibacter</taxon>
    </lineage>
</organism>
<gene>
    <name evidence="7 10" type="primary">dut</name>
    <name evidence="10" type="ORF">FRZ44_53920</name>
</gene>
<dbReference type="Gene3D" id="2.70.40.10">
    <property type="match status" value="1"/>
</dbReference>
<keyword evidence="3 7" id="KW-0378">Hydrolase</keyword>
<sequence length="160" mass="16168">MTAAVKVALQRLPHGAGLPLPDYATADAAGMDLVAAVTKPVTLAPGERGLVPTGLAIALPAGFEAQVRPRSGLALKHGVTLLNSPGTIDADYRGEIGVILVNLGQLPFTIERGTRIAQMVVAPVTRVSWAETATLPETARGAGGFGSTGVGSAPAAAARR</sequence>
<keyword evidence="2 7" id="KW-0479">Metal-binding</keyword>
<evidence type="ECO:0000256" key="1">
    <source>
        <dbReference type="ARBA" id="ARBA00006581"/>
    </source>
</evidence>
<dbReference type="KEGG" id="htq:FRZ44_53920"/>
<dbReference type="HAMAP" id="MF_00116">
    <property type="entry name" value="dUTPase_bact"/>
    <property type="match status" value="1"/>
</dbReference>
<dbReference type="Pfam" id="PF00692">
    <property type="entry name" value="dUTPase"/>
    <property type="match status" value="1"/>
</dbReference>
<evidence type="ECO:0000259" key="9">
    <source>
        <dbReference type="Pfam" id="PF00692"/>
    </source>
</evidence>
<dbReference type="InterPro" id="IPR008181">
    <property type="entry name" value="dUTPase"/>
</dbReference>
<dbReference type="InterPro" id="IPR033704">
    <property type="entry name" value="dUTPase_trimeric"/>
</dbReference>
<dbReference type="PANTHER" id="PTHR11241">
    <property type="entry name" value="DEOXYURIDINE 5'-TRIPHOSPHATE NUCLEOTIDOHYDROLASE"/>
    <property type="match status" value="1"/>
</dbReference>
<dbReference type="AlphaFoldDB" id="A0A5J6MSK5"/>
<dbReference type="InterPro" id="IPR036157">
    <property type="entry name" value="dUTPase-like_sf"/>
</dbReference>
<feature type="domain" description="dUTPase-like" evidence="9">
    <location>
        <begin position="19"/>
        <end position="149"/>
    </location>
</feature>
<accession>A0A5J6MSK5</accession>
<dbReference type="InterPro" id="IPR029054">
    <property type="entry name" value="dUTPase-like"/>
</dbReference>
<comment type="pathway">
    <text evidence="7">Pyrimidine metabolism; dUMP biosynthesis; dUMP from dCTP (dUTP route): step 2/2.</text>
</comment>
<evidence type="ECO:0000256" key="8">
    <source>
        <dbReference type="SAM" id="MobiDB-lite"/>
    </source>
</evidence>
<comment type="similarity">
    <text evidence="1 7">Belongs to the dUTPase family.</text>
</comment>
<evidence type="ECO:0000256" key="5">
    <source>
        <dbReference type="ARBA" id="ARBA00023080"/>
    </source>
</evidence>
<evidence type="ECO:0000313" key="10">
    <source>
        <dbReference type="EMBL" id="QEX20077.1"/>
    </source>
</evidence>
<dbReference type="EMBL" id="CP042906">
    <property type="protein sequence ID" value="QEX20077.1"/>
    <property type="molecule type" value="Genomic_DNA"/>
</dbReference>
<keyword evidence="5 7" id="KW-0546">Nucleotide metabolism</keyword>
<dbReference type="UniPathway" id="UPA00610">
    <property type="reaction ID" value="UER00666"/>
</dbReference>
<evidence type="ECO:0000313" key="11">
    <source>
        <dbReference type="Proteomes" id="UP000326202"/>
    </source>
</evidence>
<keyword evidence="4 7" id="KW-0460">Magnesium</keyword>
<dbReference type="OrthoDB" id="9809956at2"/>
<keyword evidence="11" id="KW-1185">Reference proteome</keyword>
<dbReference type="NCBIfam" id="NF001862">
    <property type="entry name" value="PRK00601.1"/>
    <property type="match status" value="1"/>
</dbReference>
<protein>
    <recommendedName>
        <fullName evidence="7">Deoxyuridine 5'-triphosphate nucleotidohydrolase</fullName>
        <shortName evidence="7">dUTPase</shortName>
        <ecNumber evidence="7">3.6.1.23</ecNumber>
    </recommendedName>
    <alternativeName>
        <fullName evidence="7">dUTP pyrophosphatase</fullName>
    </alternativeName>
</protein>
<dbReference type="GO" id="GO:0046081">
    <property type="term" value="P:dUTP catabolic process"/>
    <property type="evidence" value="ECO:0007669"/>
    <property type="project" value="InterPro"/>
</dbReference>
<dbReference type="Proteomes" id="UP000326202">
    <property type="component" value="Chromosome"/>
</dbReference>
<dbReference type="FunFam" id="2.70.40.10:FF:000002">
    <property type="entry name" value="dUTP diphosphatase"/>
    <property type="match status" value="1"/>
</dbReference>
<dbReference type="GO" id="GO:0004170">
    <property type="term" value="F:dUTP diphosphatase activity"/>
    <property type="evidence" value="ECO:0007669"/>
    <property type="project" value="UniProtKB-UniRule"/>
</dbReference>
<comment type="function">
    <text evidence="7">This enzyme is involved in nucleotide metabolism: it produces dUMP, the immediate precursor of thymidine nucleotides and it decreases the intracellular concentration of dUTP so that uracil cannot be incorporated into DNA.</text>
</comment>
<evidence type="ECO:0000256" key="2">
    <source>
        <dbReference type="ARBA" id="ARBA00022723"/>
    </source>
</evidence>
<dbReference type="RefSeq" id="WP_151180076.1">
    <property type="nucleotide sequence ID" value="NZ_CP042906.1"/>
</dbReference>
<comment type="caution">
    <text evidence="7">Lacks conserved residue(s) required for the propagation of feature annotation.</text>
</comment>
<evidence type="ECO:0000256" key="7">
    <source>
        <dbReference type="HAMAP-Rule" id="MF_00116"/>
    </source>
</evidence>
<dbReference type="NCBIfam" id="TIGR00576">
    <property type="entry name" value="dut"/>
    <property type="match status" value="1"/>
</dbReference>
<dbReference type="PANTHER" id="PTHR11241:SF0">
    <property type="entry name" value="DEOXYURIDINE 5'-TRIPHOSPHATE NUCLEOTIDOHYDROLASE"/>
    <property type="match status" value="1"/>
</dbReference>
<evidence type="ECO:0000256" key="6">
    <source>
        <dbReference type="ARBA" id="ARBA00047686"/>
    </source>
</evidence>
<dbReference type="EC" id="3.6.1.23" evidence="7"/>
<feature type="binding site" evidence="7">
    <location>
        <begin position="70"/>
        <end position="72"/>
    </location>
    <ligand>
        <name>substrate</name>
    </ligand>
</feature>